<accession>A0AAT9GEV4</accession>
<organism evidence="1">
    <name type="scientific">Sediminibacterium sp. KACHI17</name>
    <dbReference type="NCBI Taxonomy" id="1751071"/>
    <lineage>
        <taxon>Bacteria</taxon>
        <taxon>Pseudomonadati</taxon>
        <taxon>Bacteroidota</taxon>
        <taxon>Chitinophagia</taxon>
        <taxon>Chitinophagales</taxon>
        <taxon>Chitinophagaceae</taxon>
        <taxon>Sediminibacterium</taxon>
    </lineage>
</organism>
<evidence type="ECO:0000313" key="1">
    <source>
        <dbReference type="EMBL" id="BFG69170.1"/>
    </source>
</evidence>
<protein>
    <recommendedName>
        <fullName evidence="2">DUF4932 domain-containing protein</fullName>
    </recommendedName>
</protein>
<reference evidence="1" key="1">
    <citation type="submission" date="2024-02" db="EMBL/GenBank/DDBJ databases">
        <title>Sediminibacterium planktonica sp. nov. and Sediminibacterium longus sp. nov., isolated from surface lake and river water.</title>
        <authorList>
            <person name="Watanabe K."/>
            <person name="Takemine S."/>
            <person name="Ishii Y."/>
            <person name="Ogata Y."/>
            <person name="Shindo C."/>
            <person name="Suda W."/>
        </authorList>
    </citation>
    <scope>NUCLEOTIDE SEQUENCE</scope>
    <source>
        <strain evidence="1">KACHI17</strain>
    </source>
</reference>
<name>A0AAT9GEV4_9BACT</name>
<evidence type="ECO:0008006" key="2">
    <source>
        <dbReference type="Google" id="ProtNLM"/>
    </source>
</evidence>
<proteinExistence type="predicted"/>
<dbReference type="AlphaFoldDB" id="A0AAT9GEV4"/>
<dbReference type="RefSeq" id="WP_353549519.1">
    <property type="nucleotide sequence ID" value="NZ_AP029612.1"/>
</dbReference>
<gene>
    <name evidence="1" type="ORF">KACHI17_00510</name>
</gene>
<dbReference type="EMBL" id="AP029612">
    <property type="protein sequence ID" value="BFG69170.1"/>
    <property type="molecule type" value="Genomic_DNA"/>
</dbReference>
<sequence>MKYLLYFHVFILLITGIVTPVEAQEPLPFIRAANASAKIRIDKKSTTENWGISPETKPDVYKVACKAGKKTQVTFITDLDSISYTITVGQKIYFNIILNEKDTALTGIEGAFIPDAASFSSSYIKKNQSKVSVNIPEAKELLQIIFAITPTGLADTKSYIINHDTTAYYLDVLKHFTPYKEEPIVGKMDSLLKKGYYINLKMDICVYQFNTKDQLQKDGVYDRLNITGIAVNLIDPFIQELNEFSKKSGFRNFYKHHKKLYDSLTSVYLRYVPVKQMWDWCEQQFSSRYNSYRVFMSPLVKGNHSTIHLESNGFHETSMFIRPTYNIPNVTEDVQQALLSRIVFTEIDHNYVNPETEKYIKSIDTIFNRRNIWANGKESNGYRDPYNLFNEYMTWALYVIYCYDKYKPVDFSFVQDQTVKYMTRVRGFPQFEAFTNTLLELYKKKMNKQKVADLYSDLISWCNHWKPTS</sequence>